<dbReference type="AlphaFoldDB" id="A0A1G6HRL5"/>
<name>A0A1G6HRL5_9BACT</name>
<keyword evidence="2" id="KW-1185">Reference proteome</keyword>
<dbReference type="SUPFAM" id="SSF52540">
    <property type="entry name" value="P-loop containing nucleoside triphosphate hydrolases"/>
    <property type="match status" value="1"/>
</dbReference>
<evidence type="ECO:0000313" key="1">
    <source>
        <dbReference type="EMBL" id="SDB96870.1"/>
    </source>
</evidence>
<sequence length="656" mass="78277">MLIKDILKHFEKSTENVIKIEEETPHIDNYIFTQQIIENYYKLFRFLDGDKSAVNLYGDFGSGKSHFINVFNYMLKNKNSNKIPKEINNFKPVKAYNIDLSLHTNFANISEILSKKYLHTTEIMSSDKILEKLSLMNNEEKVVFIFDEIESYSKLKNISLDLQGLIHASESFFKNIKFIFISQNKFSNIDYLKPVQNRISLYLHLDDYNIEEVLFERILKKNDESVVEDIFEKNYEDIIYRTPEIKIKNNYKISENNNNKKLFSRIHPLQPYQIDVLESILKQGKNLSNRTLIFTIHKIIKEKYLEKNVEKWIKISDIYDAIFEDNETNELYKTLYILEKTLFSEFGIPEKTLINFMYSTFIEPREDAEKKTKILLKKLFEENRVYLLNGNIKISSEEIIKIENMIKEKIKKEKSSLTKEIMSIFLNKKLGTNELKNINISFNHHKIQNKNSSHSLEIFYNENEMKLRRQAIKNKETIYLLLEKSSKVDKLTKEISVVKNILSNEKNERTLTYLQNKKRSLIQDLFDELKILTNNSLLINSVNKPIKIANFPNDLIKYYKENFERQNGEILSQKELKEYQQFLENILFEIKVFPTIKLYIKDMDFDENKKDKTVAENNYKIFKKTFETFWKEKFNEKISLKKYQSNYKNMSLHDLI</sequence>
<evidence type="ECO:0000313" key="2">
    <source>
        <dbReference type="Proteomes" id="UP000199322"/>
    </source>
</evidence>
<dbReference type="Proteomes" id="UP000199322">
    <property type="component" value="Unassembled WGS sequence"/>
</dbReference>
<protein>
    <submittedName>
        <fullName evidence="1">Uncharacterized protein</fullName>
    </submittedName>
</protein>
<reference evidence="1 2" key="1">
    <citation type="submission" date="2016-10" db="EMBL/GenBank/DDBJ databases">
        <authorList>
            <person name="de Groot N.N."/>
        </authorList>
    </citation>
    <scope>NUCLEOTIDE SEQUENCE [LARGE SCALE GENOMIC DNA]</scope>
    <source>
        <strain evidence="1 2">WG14</strain>
    </source>
</reference>
<dbReference type="InterPro" id="IPR027417">
    <property type="entry name" value="P-loop_NTPase"/>
</dbReference>
<proteinExistence type="predicted"/>
<gene>
    <name evidence="1" type="ORF">SAMN04488588_0081</name>
</gene>
<dbReference type="Gene3D" id="3.40.50.300">
    <property type="entry name" value="P-loop containing nucleotide triphosphate hydrolases"/>
    <property type="match status" value="1"/>
</dbReference>
<accession>A0A1G6HRL5</accession>
<dbReference type="STRING" id="28234.SAMN04488588_0081"/>
<dbReference type="RefSeq" id="WP_091401774.1">
    <property type="nucleotide sequence ID" value="NZ_FMYV01000001.1"/>
</dbReference>
<organism evidence="1 2">
    <name type="scientific">Geotoga petraea</name>
    <dbReference type="NCBI Taxonomy" id="28234"/>
    <lineage>
        <taxon>Bacteria</taxon>
        <taxon>Thermotogati</taxon>
        <taxon>Thermotogota</taxon>
        <taxon>Thermotogae</taxon>
        <taxon>Petrotogales</taxon>
        <taxon>Petrotogaceae</taxon>
        <taxon>Geotoga</taxon>
    </lineage>
</organism>
<dbReference type="EMBL" id="FMYV01000001">
    <property type="protein sequence ID" value="SDB96870.1"/>
    <property type="molecule type" value="Genomic_DNA"/>
</dbReference>